<evidence type="ECO:0000256" key="7">
    <source>
        <dbReference type="SAM" id="MobiDB-lite"/>
    </source>
</evidence>
<dbReference type="GO" id="GO:0070996">
    <property type="term" value="F:type 1 melanocortin receptor binding"/>
    <property type="evidence" value="ECO:0007669"/>
    <property type="project" value="TreeGrafter"/>
</dbReference>
<dbReference type="InterPro" id="IPR027300">
    <property type="entry name" value="Agouti_dom"/>
</dbReference>
<evidence type="ECO:0000256" key="1">
    <source>
        <dbReference type="ARBA" id="ARBA00004613"/>
    </source>
</evidence>
<dbReference type="GO" id="GO:0005184">
    <property type="term" value="F:neuropeptide hormone activity"/>
    <property type="evidence" value="ECO:0007669"/>
    <property type="project" value="TreeGrafter"/>
</dbReference>
<accession>A0AAQ4PI29</accession>
<organism evidence="9 10">
    <name type="scientific">Gasterosteus aculeatus aculeatus</name>
    <name type="common">three-spined stickleback</name>
    <dbReference type="NCBI Taxonomy" id="481459"/>
    <lineage>
        <taxon>Eukaryota</taxon>
        <taxon>Metazoa</taxon>
        <taxon>Chordata</taxon>
        <taxon>Craniata</taxon>
        <taxon>Vertebrata</taxon>
        <taxon>Euteleostomi</taxon>
        <taxon>Actinopterygii</taxon>
        <taxon>Neopterygii</taxon>
        <taxon>Teleostei</taxon>
        <taxon>Neoteleostei</taxon>
        <taxon>Acanthomorphata</taxon>
        <taxon>Eupercaria</taxon>
        <taxon>Perciformes</taxon>
        <taxon>Cottioidei</taxon>
        <taxon>Gasterosteales</taxon>
        <taxon>Gasterosteidae</taxon>
        <taxon>Gasterosteus</taxon>
    </lineage>
</organism>
<evidence type="ECO:0000256" key="2">
    <source>
        <dbReference type="ARBA" id="ARBA00022525"/>
    </source>
</evidence>
<evidence type="ECO:0000256" key="3">
    <source>
        <dbReference type="ARBA" id="ARBA00022729"/>
    </source>
</evidence>
<protein>
    <recommendedName>
        <fullName evidence="8">Agouti domain-containing protein</fullName>
    </recommendedName>
</protein>
<feature type="domain" description="Agouti" evidence="8">
    <location>
        <begin position="198"/>
        <end position="234"/>
    </location>
</feature>
<evidence type="ECO:0000256" key="5">
    <source>
        <dbReference type="ARBA" id="ARBA00023157"/>
    </source>
</evidence>
<feature type="disulfide bond" evidence="6">
    <location>
        <begin position="220"/>
        <end position="227"/>
    </location>
</feature>
<dbReference type="PANTHER" id="PTHR16551:SF5">
    <property type="entry name" value="AGOUTI-RELATED PEPTIDE 2"/>
    <property type="match status" value="1"/>
</dbReference>
<dbReference type="PROSITE" id="PS51150">
    <property type="entry name" value="AGOUTI_2"/>
    <property type="match status" value="1"/>
</dbReference>
<evidence type="ECO:0000259" key="8">
    <source>
        <dbReference type="PROSITE" id="PS51150"/>
    </source>
</evidence>
<dbReference type="Proteomes" id="UP000007635">
    <property type="component" value="Chromosome XXI"/>
</dbReference>
<reference evidence="9 10" key="1">
    <citation type="journal article" date="2021" name="G3 (Bethesda)">
        <title>Improved contiguity of the threespine stickleback genome using long-read sequencing.</title>
        <authorList>
            <person name="Nath S."/>
            <person name="Shaw D.E."/>
            <person name="White M.A."/>
        </authorList>
    </citation>
    <scope>NUCLEOTIDE SEQUENCE [LARGE SCALE GENOMIC DNA]</scope>
    <source>
        <strain evidence="9 10">Lake Benthic</strain>
    </source>
</reference>
<comment type="caution">
    <text evidence="6">Lacks conserved residue(s) required for the propagation of feature annotation.</text>
</comment>
<name>A0AAQ4PI29_GASAC</name>
<dbReference type="AlphaFoldDB" id="A0AAQ4PI29"/>
<evidence type="ECO:0000256" key="4">
    <source>
        <dbReference type="ARBA" id="ARBA00022854"/>
    </source>
</evidence>
<keyword evidence="2" id="KW-0964">Secreted</keyword>
<keyword evidence="4" id="KW-0960">Knottin</keyword>
<dbReference type="GO" id="GO:0007218">
    <property type="term" value="P:neuropeptide signaling pathway"/>
    <property type="evidence" value="ECO:0007669"/>
    <property type="project" value="TreeGrafter"/>
</dbReference>
<evidence type="ECO:0000313" key="10">
    <source>
        <dbReference type="Proteomes" id="UP000007635"/>
    </source>
</evidence>
<feature type="region of interest" description="Disordered" evidence="7">
    <location>
        <begin position="119"/>
        <end position="149"/>
    </location>
</feature>
<evidence type="ECO:0000256" key="6">
    <source>
        <dbReference type="PROSITE-ProRule" id="PRU00494"/>
    </source>
</evidence>
<dbReference type="GO" id="GO:0009755">
    <property type="term" value="P:hormone-mediated signaling pathway"/>
    <property type="evidence" value="ECO:0007669"/>
    <property type="project" value="InterPro"/>
</dbReference>
<keyword evidence="10" id="KW-1185">Reference proteome</keyword>
<feature type="disulfide bond" evidence="6">
    <location>
        <begin position="211"/>
        <end position="229"/>
    </location>
</feature>
<keyword evidence="3" id="KW-0732">Signal</keyword>
<dbReference type="GO" id="GO:2000253">
    <property type="term" value="P:positive regulation of feeding behavior"/>
    <property type="evidence" value="ECO:0007669"/>
    <property type="project" value="TreeGrafter"/>
</dbReference>
<proteinExistence type="predicted"/>
<dbReference type="PANTHER" id="PTHR16551">
    <property type="entry name" value="AGOUTI RELATED"/>
    <property type="match status" value="1"/>
</dbReference>
<dbReference type="InterPro" id="IPR007733">
    <property type="entry name" value="Agouti"/>
</dbReference>
<comment type="subcellular location">
    <subcellularLocation>
        <location evidence="1">Secreted</location>
    </subcellularLocation>
</comment>
<evidence type="ECO:0000313" key="9">
    <source>
        <dbReference type="Ensembl" id="ENSGACP00000038440.1"/>
    </source>
</evidence>
<reference evidence="9" key="2">
    <citation type="submission" date="2025-08" db="UniProtKB">
        <authorList>
            <consortium name="Ensembl"/>
        </authorList>
    </citation>
    <scope>IDENTIFICATION</scope>
</reference>
<sequence length="234" mass="25501">MTEIFHLTQRDMIISSCYIQDIPLLYTADCTAWRRKGGTGDGGRVLLKLPFQQTAARRDRRTQSDAGTGLLLAKKQQARLFPPRCSIAAPRSSSWDPAGMKLAVMCLCVVHLIAVGAGQSSGGDPRLGRSSVSVSRAKAPQKTRPLSAGPVIQGRQRPLFARRGQYERKRIPAPKLKVAPKGAPPASKAAFKPLKPTCSQLTRSCLPQFGCCDTNATCHCRFFNAICFCRRTTA</sequence>
<dbReference type="GeneTree" id="ENSGT00520000062345"/>
<keyword evidence="5 6" id="KW-1015">Disulfide bond</keyword>
<dbReference type="SMART" id="SM00792">
    <property type="entry name" value="Agouti"/>
    <property type="match status" value="1"/>
</dbReference>
<dbReference type="Pfam" id="PF05039">
    <property type="entry name" value="Agouti"/>
    <property type="match status" value="1"/>
</dbReference>
<dbReference type="Gene3D" id="4.10.760.10">
    <property type="entry name" value="Agouti domain"/>
    <property type="match status" value="1"/>
</dbReference>
<dbReference type="GO" id="GO:0005615">
    <property type="term" value="C:extracellular space"/>
    <property type="evidence" value="ECO:0007669"/>
    <property type="project" value="TreeGrafter"/>
</dbReference>
<dbReference type="SUPFAM" id="SSF57055">
    <property type="entry name" value="Agouti-related protein"/>
    <property type="match status" value="1"/>
</dbReference>
<dbReference type="GO" id="GO:0008343">
    <property type="term" value="P:adult feeding behavior"/>
    <property type="evidence" value="ECO:0007669"/>
    <property type="project" value="TreeGrafter"/>
</dbReference>
<reference evidence="9" key="3">
    <citation type="submission" date="2025-09" db="UniProtKB">
        <authorList>
            <consortium name="Ensembl"/>
        </authorList>
    </citation>
    <scope>IDENTIFICATION</scope>
</reference>
<dbReference type="Ensembl" id="ENSGACT00000055823.1">
    <property type="protein sequence ID" value="ENSGACP00000038440.1"/>
    <property type="gene ID" value="ENSGACG00000026609.1"/>
</dbReference>
<dbReference type="InterPro" id="IPR036836">
    <property type="entry name" value="Agouti_dom_sf"/>
</dbReference>